<dbReference type="GO" id="GO:0005739">
    <property type="term" value="C:mitochondrion"/>
    <property type="evidence" value="ECO:0007669"/>
    <property type="project" value="InterPro"/>
</dbReference>
<gene>
    <name evidence="1" type="ORF">LARSCL_LOCUS16289</name>
</gene>
<dbReference type="AlphaFoldDB" id="A0AAV2B4L6"/>
<evidence type="ECO:0008006" key="3">
    <source>
        <dbReference type="Google" id="ProtNLM"/>
    </source>
</evidence>
<sequence length="106" mass="12062">MAYNLLRQIGKSSLSVNNGMLYAVRLCNKDASRDNLAGQSSHSQEASYGAPEYYQYNEYSFNDVNIEMDKLRLPRPSSKTPKDKKSKINLTQCSLWEEFLSISLPC</sequence>
<dbReference type="EMBL" id="CAXIEN010000259">
    <property type="protein sequence ID" value="CAL1290118.1"/>
    <property type="molecule type" value="Genomic_DNA"/>
</dbReference>
<evidence type="ECO:0000313" key="1">
    <source>
        <dbReference type="EMBL" id="CAL1290118.1"/>
    </source>
</evidence>
<feature type="non-terminal residue" evidence="1">
    <location>
        <position position="106"/>
    </location>
</feature>
<comment type="caution">
    <text evidence="1">The sequence shown here is derived from an EMBL/GenBank/DDBJ whole genome shotgun (WGS) entry which is preliminary data.</text>
</comment>
<dbReference type="GO" id="GO:0045271">
    <property type="term" value="C:respiratory chain complex I"/>
    <property type="evidence" value="ECO:0007669"/>
    <property type="project" value="InterPro"/>
</dbReference>
<reference evidence="1 2" key="1">
    <citation type="submission" date="2024-04" db="EMBL/GenBank/DDBJ databases">
        <authorList>
            <person name="Rising A."/>
            <person name="Reimegard J."/>
            <person name="Sonavane S."/>
            <person name="Akerstrom W."/>
            <person name="Nylinder S."/>
            <person name="Hedman E."/>
            <person name="Kallberg Y."/>
        </authorList>
    </citation>
    <scope>NUCLEOTIDE SEQUENCE [LARGE SCALE GENOMIC DNA]</scope>
</reference>
<name>A0AAV2B4L6_9ARAC</name>
<dbReference type="Pfam" id="PF15880">
    <property type="entry name" value="NDUFV3"/>
    <property type="match status" value="1"/>
</dbReference>
<dbReference type="Proteomes" id="UP001497382">
    <property type="component" value="Unassembled WGS sequence"/>
</dbReference>
<organism evidence="1 2">
    <name type="scientific">Larinioides sclopetarius</name>
    <dbReference type="NCBI Taxonomy" id="280406"/>
    <lineage>
        <taxon>Eukaryota</taxon>
        <taxon>Metazoa</taxon>
        <taxon>Ecdysozoa</taxon>
        <taxon>Arthropoda</taxon>
        <taxon>Chelicerata</taxon>
        <taxon>Arachnida</taxon>
        <taxon>Araneae</taxon>
        <taxon>Araneomorphae</taxon>
        <taxon>Entelegynae</taxon>
        <taxon>Araneoidea</taxon>
        <taxon>Araneidae</taxon>
        <taxon>Larinioides</taxon>
    </lineage>
</organism>
<evidence type="ECO:0000313" key="2">
    <source>
        <dbReference type="Proteomes" id="UP001497382"/>
    </source>
</evidence>
<protein>
    <recommendedName>
        <fullName evidence="3">NADH dehydrogenase [ubiquinone] flavoprotein 3, mitochondrial</fullName>
    </recommendedName>
</protein>
<accession>A0AAV2B4L6</accession>
<proteinExistence type="predicted"/>
<dbReference type="InterPro" id="IPR026193">
    <property type="entry name" value="NDUFV3"/>
</dbReference>
<keyword evidence="2" id="KW-1185">Reference proteome</keyword>